<comment type="subcellular location">
    <subcellularLocation>
        <location evidence="1">Membrane</location>
        <topology evidence="1">Single-pass membrane protein</topology>
    </subcellularLocation>
</comment>
<feature type="region of interest" description="Disordered" evidence="7">
    <location>
        <begin position="71"/>
        <end position="96"/>
    </location>
</feature>
<dbReference type="RefSeq" id="WP_320189028.1">
    <property type="nucleotide sequence ID" value="NZ_CP192765.1"/>
</dbReference>
<evidence type="ECO:0000256" key="5">
    <source>
        <dbReference type="ARBA" id="ARBA00022734"/>
    </source>
</evidence>
<keyword evidence="4" id="KW-0472">Membrane</keyword>
<proteinExistence type="inferred from homology"/>
<keyword evidence="8" id="KW-0732">Signal</keyword>
<dbReference type="Pfam" id="PF07886">
    <property type="entry name" value="BA14K"/>
    <property type="match status" value="2"/>
</dbReference>
<gene>
    <name evidence="9" type="ORF">RMS29_28080</name>
</gene>
<keyword evidence="10" id="KW-1185">Reference proteome</keyword>
<evidence type="ECO:0000256" key="4">
    <source>
        <dbReference type="ARBA" id="ARBA00022475"/>
    </source>
</evidence>
<feature type="chain" id="PRO_5046354385" description="Lectin-like protein BA14k" evidence="8">
    <location>
        <begin position="31"/>
        <end position="196"/>
    </location>
</feature>
<reference evidence="9" key="1">
    <citation type="journal article" date="2023" name="Phytobiomes J">
        <title>Deciphering the key players within the bacterial microbiota associated with aerial crown gall tumors on rhododendron: Insights into the gallobiome.</title>
        <authorList>
            <person name="Kuzmanovic N."/>
            <person name="Nesme J."/>
            <person name="Wolf J."/>
            <person name="Neumann-Schaal M."/>
            <person name="Petersen J."/>
            <person name="Fernandez-Gnecco G."/>
            <person name="Sproeer C."/>
            <person name="Bunk B."/>
            <person name="Overmann J."/>
            <person name="Sorensen S.J."/>
            <person name="Idczak E."/>
            <person name="Smalla K."/>
        </authorList>
    </citation>
    <scope>NUCLEOTIDE SEQUENCE [LARGE SCALE GENOMIC DNA]</scope>
    <source>
        <strain evidence="9">Rho-14.1</strain>
    </source>
</reference>
<evidence type="ECO:0000256" key="3">
    <source>
        <dbReference type="ARBA" id="ARBA00020552"/>
    </source>
</evidence>
<accession>A0ABU4W5I2</accession>
<evidence type="ECO:0000256" key="2">
    <source>
        <dbReference type="ARBA" id="ARBA00010270"/>
    </source>
</evidence>
<keyword evidence="4" id="KW-1003">Cell membrane</keyword>
<protein>
    <recommendedName>
        <fullName evidence="3">Lectin-like protein BA14k</fullName>
    </recommendedName>
</protein>
<keyword evidence="5" id="KW-0430">Lectin</keyword>
<comment type="similarity">
    <text evidence="2">Belongs to the BA14k family.</text>
</comment>
<evidence type="ECO:0000313" key="10">
    <source>
        <dbReference type="Proteomes" id="UP001277561"/>
    </source>
</evidence>
<dbReference type="Proteomes" id="UP001277561">
    <property type="component" value="Unassembled WGS sequence"/>
</dbReference>
<organism evidence="9 10">
    <name type="scientific">Agrobacterium rosae</name>
    <dbReference type="NCBI Taxonomy" id="1972867"/>
    <lineage>
        <taxon>Bacteria</taxon>
        <taxon>Pseudomonadati</taxon>
        <taxon>Pseudomonadota</taxon>
        <taxon>Alphaproteobacteria</taxon>
        <taxon>Hyphomicrobiales</taxon>
        <taxon>Rhizobiaceae</taxon>
        <taxon>Rhizobium/Agrobacterium group</taxon>
        <taxon>Agrobacterium</taxon>
    </lineage>
</organism>
<sequence>MKSLIVPTVLVGCMLPIVAGAMTAASGLMATNHEVSMLDTDNGPLWTTAPVRVDRLAQNYERLPSAVAYADPPSAQNSIASNKDEAHNKSDPSQLKQEATAWCRVKYRSYNDADDSYQPSTGGPRKPCLAPSAGARQFAQVRTDSQIAISDDHTQLCAAKYRSYRSSDDTYQSYGGARRVCALAGNRRASNLQASM</sequence>
<evidence type="ECO:0000256" key="8">
    <source>
        <dbReference type="SAM" id="SignalP"/>
    </source>
</evidence>
<comment type="function">
    <text evidence="6">Has immunoglobulin-binding and hemagglutination properties, and can bind to mannose. Essential for virulence. May be involved in LPS biosynthesis or polysaccharide transport.</text>
</comment>
<evidence type="ECO:0000256" key="6">
    <source>
        <dbReference type="ARBA" id="ARBA00025321"/>
    </source>
</evidence>
<feature type="signal peptide" evidence="8">
    <location>
        <begin position="1"/>
        <end position="30"/>
    </location>
</feature>
<dbReference type="EMBL" id="JAVRAD010000035">
    <property type="protein sequence ID" value="MDX8333052.1"/>
    <property type="molecule type" value="Genomic_DNA"/>
</dbReference>
<evidence type="ECO:0000256" key="1">
    <source>
        <dbReference type="ARBA" id="ARBA00004167"/>
    </source>
</evidence>
<dbReference type="InterPro" id="IPR012413">
    <property type="entry name" value="BA14K"/>
</dbReference>
<comment type="caution">
    <text evidence="9">The sequence shown here is derived from an EMBL/GenBank/DDBJ whole genome shotgun (WGS) entry which is preliminary data.</text>
</comment>
<evidence type="ECO:0000313" key="9">
    <source>
        <dbReference type="EMBL" id="MDX8333052.1"/>
    </source>
</evidence>
<name>A0ABU4W5I2_9HYPH</name>
<evidence type="ECO:0000256" key="7">
    <source>
        <dbReference type="SAM" id="MobiDB-lite"/>
    </source>
</evidence>